<feature type="domain" description="UbiC transcription regulator-associated" evidence="1">
    <location>
        <begin position="45"/>
        <end position="187"/>
    </location>
</feature>
<dbReference type="GO" id="GO:0003677">
    <property type="term" value="F:DNA binding"/>
    <property type="evidence" value="ECO:0007669"/>
    <property type="project" value="InterPro"/>
</dbReference>
<keyword evidence="3" id="KW-1185">Reference proteome</keyword>
<dbReference type="Pfam" id="PF07702">
    <property type="entry name" value="UTRA"/>
    <property type="match status" value="1"/>
</dbReference>
<dbReference type="InterPro" id="IPR011663">
    <property type="entry name" value="UTRA"/>
</dbReference>
<reference evidence="2" key="1">
    <citation type="journal article" date="2014" name="Int. J. Syst. Evol. Microbiol.">
        <title>Complete genome sequence of Corynebacterium casei LMG S-19264T (=DSM 44701T), isolated from a smear-ripened cheese.</title>
        <authorList>
            <consortium name="US DOE Joint Genome Institute (JGI-PGF)"/>
            <person name="Walter F."/>
            <person name="Albersmeier A."/>
            <person name="Kalinowski J."/>
            <person name="Ruckert C."/>
        </authorList>
    </citation>
    <scope>NUCLEOTIDE SEQUENCE</scope>
    <source>
        <strain evidence="2">CCM 7684</strain>
    </source>
</reference>
<evidence type="ECO:0000313" key="3">
    <source>
        <dbReference type="Proteomes" id="UP000602745"/>
    </source>
</evidence>
<proteinExistence type="predicted"/>
<dbReference type="Proteomes" id="UP000602745">
    <property type="component" value="Unassembled WGS sequence"/>
</dbReference>
<dbReference type="PANTHER" id="PTHR44846">
    <property type="entry name" value="MANNOSYL-D-GLYCERATE TRANSPORT/METABOLISM SYSTEM REPRESSOR MNGR-RELATED"/>
    <property type="match status" value="1"/>
</dbReference>
<comment type="caution">
    <text evidence="2">The sequence shown here is derived from an EMBL/GenBank/DDBJ whole genome shotgun (WGS) entry which is preliminary data.</text>
</comment>
<organism evidence="2 3">
    <name type="scientific">Agaricicola taiwanensis</name>
    <dbReference type="NCBI Taxonomy" id="591372"/>
    <lineage>
        <taxon>Bacteria</taxon>
        <taxon>Pseudomonadati</taxon>
        <taxon>Pseudomonadota</taxon>
        <taxon>Alphaproteobacteria</taxon>
        <taxon>Rhodobacterales</taxon>
        <taxon>Paracoccaceae</taxon>
        <taxon>Agaricicola</taxon>
    </lineage>
</organism>
<dbReference type="AlphaFoldDB" id="A0A8J2W1K2"/>
<dbReference type="Gene3D" id="3.40.1410.10">
    <property type="entry name" value="Chorismate lyase-like"/>
    <property type="match status" value="1"/>
</dbReference>
<dbReference type="InterPro" id="IPR050679">
    <property type="entry name" value="Bact_HTH_transcr_reg"/>
</dbReference>
<protein>
    <recommendedName>
        <fullName evidence="1">UbiC transcription regulator-associated domain-containing protein</fullName>
    </recommendedName>
</protein>
<dbReference type="EMBL" id="BMCP01000002">
    <property type="protein sequence ID" value="GGE41731.1"/>
    <property type="molecule type" value="Genomic_DNA"/>
</dbReference>
<sequence length="202" mass="22913">MRQATQLLRQKKILSARKGVGTRVEARQPEQAYYYALQSLVNIFQFASEATLLVLREEMTPVYGALAARLGSRPEREWLHLVGVRQAVGRTEPICWTEVYIHSRYARLFRGKTEHRSAMFSAIEEKSGEPVTEVEQEIVAVTLSREIAEAIGAEVGTPALQITRRYFGPGRRLFEMSINVHPSDRFSYLMTLKREIAAGKDG</sequence>
<dbReference type="GO" id="GO:0045892">
    <property type="term" value="P:negative regulation of DNA-templated transcription"/>
    <property type="evidence" value="ECO:0007669"/>
    <property type="project" value="TreeGrafter"/>
</dbReference>
<dbReference type="InterPro" id="IPR028978">
    <property type="entry name" value="Chorismate_lyase_/UTRA_dom_sf"/>
</dbReference>
<evidence type="ECO:0000259" key="1">
    <source>
        <dbReference type="SMART" id="SM00866"/>
    </source>
</evidence>
<accession>A0A8J2W1K2</accession>
<reference evidence="2" key="2">
    <citation type="submission" date="2020-09" db="EMBL/GenBank/DDBJ databases">
        <authorList>
            <person name="Sun Q."/>
            <person name="Sedlacek I."/>
        </authorList>
    </citation>
    <scope>NUCLEOTIDE SEQUENCE</scope>
    <source>
        <strain evidence="2">CCM 7684</strain>
    </source>
</reference>
<gene>
    <name evidence="2" type="ORF">GCM10007276_18830</name>
</gene>
<dbReference type="SUPFAM" id="SSF64288">
    <property type="entry name" value="Chorismate lyase-like"/>
    <property type="match status" value="1"/>
</dbReference>
<name>A0A8J2W1K2_9RHOB</name>
<dbReference type="PANTHER" id="PTHR44846:SF17">
    <property type="entry name" value="GNTR-FAMILY TRANSCRIPTIONAL REGULATOR"/>
    <property type="match status" value="1"/>
</dbReference>
<dbReference type="SMART" id="SM00866">
    <property type="entry name" value="UTRA"/>
    <property type="match status" value="1"/>
</dbReference>
<evidence type="ECO:0000313" key="2">
    <source>
        <dbReference type="EMBL" id="GGE41731.1"/>
    </source>
</evidence>